<keyword evidence="3" id="KW-1185">Reference proteome</keyword>
<dbReference type="EMBL" id="JBEXIP010000028">
    <property type="protein sequence ID" value="MET8436652.1"/>
    <property type="molecule type" value="Genomic_DNA"/>
</dbReference>
<feature type="compositionally biased region" description="Basic and acidic residues" evidence="1">
    <location>
        <begin position="135"/>
        <end position="145"/>
    </location>
</feature>
<reference evidence="2 3" key="1">
    <citation type="submission" date="2024-06" db="EMBL/GenBank/DDBJ databases">
        <title>The Natural Products Discovery Center: Release of the First 8490 Sequenced Strains for Exploring Actinobacteria Biosynthetic Diversity.</title>
        <authorList>
            <person name="Kalkreuter E."/>
            <person name="Kautsar S.A."/>
            <person name="Yang D."/>
            <person name="Bader C.D."/>
            <person name="Teijaro C.N."/>
            <person name="Fluegel L."/>
            <person name="Davis C.M."/>
            <person name="Simpson J.R."/>
            <person name="Lauterbach L."/>
            <person name="Steele A.D."/>
            <person name="Gui C."/>
            <person name="Meng S."/>
            <person name="Li G."/>
            <person name="Viehrig K."/>
            <person name="Ye F."/>
            <person name="Su P."/>
            <person name="Kiefer A.F."/>
            <person name="Nichols A."/>
            <person name="Cepeda A.J."/>
            <person name="Yan W."/>
            <person name="Fan B."/>
            <person name="Jiang Y."/>
            <person name="Adhikari A."/>
            <person name="Zheng C.-J."/>
            <person name="Schuster L."/>
            <person name="Cowan T.M."/>
            <person name="Smanski M.J."/>
            <person name="Chevrette M.G."/>
            <person name="De Carvalho L.P.S."/>
            <person name="Shen B."/>
        </authorList>
    </citation>
    <scope>NUCLEOTIDE SEQUENCE [LARGE SCALE GENOMIC DNA]</scope>
    <source>
        <strain evidence="2 3">NPDC005137</strain>
    </source>
</reference>
<evidence type="ECO:0000313" key="3">
    <source>
        <dbReference type="Proteomes" id="UP001550044"/>
    </source>
</evidence>
<evidence type="ECO:0000256" key="1">
    <source>
        <dbReference type="SAM" id="MobiDB-lite"/>
    </source>
</evidence>
<organism evidence="2 3">
    <name type="scientific">Streptomyces sp. 900116325</name>
    <dbReference type="NCBI Taxonomy" id="3154295"/>
    <lineage>
        <taxon>Bacteria</taxon>
        <taxon>Bacillati</taxon>
        <taxon>Actinomycetota</taxon>
        <taxon>Actinomycetes</taxon>
        <taxon>Kitasatosporales</taxon>
        <taxon>Streptomycetaceae</taxon>
        <taxon>Streptomyces</taxon>
    </lineage>
</organism>
<sequence length="353" mass="38748">MLRHAICPSRRFTKASHDVVRHPRLSSDAKILLLYVQGLPEDTPCRPLSELARKLGIKGRAYQKAKEQLVAHGYVHEWRTQGGRGRWITEQLVANTPLTIEQAEHLRGAPPATSPPSTHIPTVGEPAPRTVGGHKPVEDHSDKTTPHPPSEAEPATDPEPEPTPRPAEHHQLARAERVLLSLRHTRRELHLGAREARTLAVEAVKWLERGLSESDLRQALLAGRPEDGVRSAFGFLRYRLIQKLPPDPAPPTSPQLPSVTALVVCSAPGEEHVFRPLGDETECGPCRQATACATFYGARAPEPDRIPWRERFAKIETNPPRPGQGLSGGQLLGAESPRTASLSPEASRPRSSC</sequence>
<proteinExistence type="predicted"/>
<dbReference type="Proteomes" id="UP001550044">
    <property type="component" value="Unassembled WGS sequence"/>
</dbReference>
<name>A0ABV2UFL6_9ACTN</name>
<protein>
    <recommendedName>
        <fullName evidence="4">Helix-turn-helix domain-containing protein</fullName>
    </recommendedName>
</protein>
<evidence type="ECO:0000313" key="2">
    <source>
        <dbReference type="EMBL" id="MET8436652.1"/>
    </source>
</evidence>
<evidence type="ECO:0008006" key="4">
    <source>
        <dbReference type="Google" id="ProtNLM"/>
    </source>
</evidence>
<feature type="region of interest" description="Disordered" evidence="1">
    <location>
        <begin position="312"/>
        <end position="353"/>
    </location>
</feature>
<comment type="caution">
    <text evidence="2">The sequence shown here is derived from an EMBL/GenBank/DDBJ whole genome shotgun (WGS) entry which is preliminary data.</text>
</comment>
<accession>A0ABV2UFL6</accession>
<gene>
    <name evidence="2" type="ORF">ABZV61_28525</name>
</gene>
<feature type="region of interest" description="Disordered" evidence="1">
    <location>
        <begin position="106"/>
        <end position="170"/>
    </location>
</feature>
<dbReference type="RefSeq" id="WP_356711555.1">
    <property type="nucleotide sequence ID" value="NZ_JBEXIP010000028.1"/>
</dbReference>
<feature type="compositionally biased region" description="Polar residues" evidence="1">
    <location>
        <begin position="338"/>
        <end position="353"/>
    </location>
</feature>